<reference evidence="2 3" key="2">
    <citation type="submission" date="2019-01" db="EMBL/GenBank/DDBJ databases">
        <title>The decoding of complex shrimp genome reveals the adaptation for benthos swimmer, frequently molting mechanism and breeding impact on genome.</title>
        <authorList>
            <person name="Sun Y."/>
            <person name="Gao Y."/>
            <person name="Yu Y."/>
        </authorList>
    </citation>
    <scope>NUCLEOTIDE SEQUENCE [LARGE SCALE GENOMIC DNA]</scope>
    <source>
        <tissue evidence="2">Muscle</tissue>
    </source>
</reference>
<name>A0A3R7PP19_PENVA</name>
<reference evidence="2 3" key="1">
    <citation type="submission" date="2018-04" db="EMBL/GenBank/DDBJ databases">
        <authorList>
            <person name="Zhang X."/>
            <person name="Yuan J."/>
            <person name="Li F."/>
            <person name="Xiang J."/>
        </authorList>
    </citation>
    <scope>NUCLEOTIDE SEQUENCE [LARGE SCALE GENOMIC DNA]</scope>
    <source>
        <tissue evidence="2">Muscle</tissue>
    </source>
</reference>
<dbReference type="STRING" id="6689.A0A3R7PP19"/>
<comment type="caution">
    <text evidence="2">The sequence shown here is derived from an EMBL/GenBank/DDBJ whole genome shotgun (WGS) entry which is preliminary data.</text>
</comment>
<dbReference type="EMBL" id="QCYY01002125">
    <property type="protein sequence ID" value="ROT72655.1"/>
    <property type="molecule type" value="Genomic_DNA"/>
</dbReference>
<dbReference type="AlphaFoldDB" id="A0A3R7PP19"/>
<proteinExistence type="predicted"/>
<evidence type="ECO:0000313" key="3">
    <source>
        <dbReference type="Proteomes" id="UP000283509"/>
    </source>
</evidence>
<sequence length="432" mass="46281">MRPFRNEAPVNAARAVASSDAGGPPIFLLRPTKRPRVTHERLIQSTLDSDTSGRRHDLRAAAGTQAGARQRFLKHSPPRAPAGNPGAPLPKPCEVAPGSSGVPTCLSIHYSATVPLGMQCLSCHRATDPAKASGRCWPRSHVLLRVSFDLSLPSFSSPLYFPFIPSLLSPLLSPFFLPSPLSPFLSPFFPLSSPLLSTFPFLSPFFLPPLLPSFSSLSSLPLSPLSFPLLLSPFFLLSSPLSLFPPSFSSPPQFPPSLFLLSLSFSSSRSHSPCPTLFSSTCSPSSLSPPAPPPPSFSSSFLLFLYPLLLLLASFLCTFFSPDNVCKALDLLLPTSPASFPSCPCSSLPSPSSPFLSSLPLYPFLPPILSSPLHPLPSFLPLLSYPLSPPSPLVSRACASCKCGSNQCAYPPSCMSICVPNFLYQHASRRSF</sequence>
<feature type="region of interest" description="Disordered" evidence="1">
    <location>
        <begin position="1"/>
        <end position="27"/>
    </location>
</feature>
<dbReference type="Proteomes" id="UP000283509">
    <property type="component" value="Unassembled WGS sequence"/>
</dbReference>
<evidence type="ECO:0000256" key="1">
    <source>
        <dbReference type="SAM" id="MobiDB-lite"/>
    </source>
</evidence>
<accession>A0A3R7PP19</accession>
<protein>
    <submittedName>
        <fullName evidence="2">Uncharacterized protein</fullName>
    </submittedName>
</protein>
<gene>
    <name evidence="2" type="ORF">C7M84_008961</name>
</gene>
<keyword evidence="3" id="KW-1185">Reference proteome</keyword>
<organism evidence="2 3">
    <name type="scientific">Penaeus vannamei</name>
    <name type="common">Whiteleg shrimp</name>
    <name type="synonym">Litopenaeus vannamei</name>
    <dbReference type="NCBI Taxonomy" id="6689"/>
    <lineage>
        <taxon>Eukaryota</taxon>
        <taxon>Metazoa</taxon>
        <taxon>Ecdysozoa</taxon>
        <taxon>Arthropoda</taxon>
        <taxon>Crustacea</taxon>
        <taxon>Multicrustacea</taxon>
        <taxon>Malacostraca</taxon>
        <taxon>Eumalacostraca</taxon>
        <taxon>Eucarida</taxon>
        <taxon>Decapoda</taxon>
        <taxon>Dendrobranchiata</taxon>
        <taxon>Penaeoidea</taxon>
        <taxon>Penaeidae</taxon>
        <taxon>Penaeus</taxon>
    </lineage>
</organism>
<evidence type="ECO:0000313" key="2">
    <source>
        <dbReference type="EMBL" id="ROT72655.1"/>
    </source>
</evidence>